<dbReference type="Pfam" id="PF07549">
    <property type="entry name" value="Sec_GG"/>
    <property type="match status" value="1"/>
</dbReference>
<keyword evidence="2" id="KW-1003">Cell membrane</keyword>
<evidence type="ECO:0000259" key="8">
    <source>
        <dbReference type="Pfam" id="PF21760"/>
    </source>
</evidence>
<evidence type="ECO:0000256" key="6">
    <source>
        <dbReference type="ARBA" id="ARBA00023010"/>
    </source>
</evidence>
<reference evidence="9" key="1">
    <citation type="journal article" date="2023" name="Plants (Basel)">
        <title>Genomic Analysis of Leptolyngbya boryana CZ1 Reveals Efficient Carbon Fixation Modules.</title>
        <authorList>
            <person name="Bai X."/>
            <person name="Wang H."/>
            <person name="Cheng W."/>
            <person name="Wang J."/>
            <person name="Ma M."/>
            <person name="Hu H."/>
            <person name="Song Z."/>
            <person name="Ma H."/>
            <person name="Fan Y."/>
            <person name="Du C."/>
            <person name="Xu J."/>
        </authorList>
    </citation>
    <scope>NUCLEOTIDE SEQUENCE</scope>
    <source>
        <strain evidence="9">CZ1</strain>
    </source>
</reference>
<evidence type="ECO:0000256" key="7">
    <source>
        <dbReference type="ARBA" id="ARBA00023136"/>
    </source>
</evidence>
<protein>
    <recommendedName>
        <fullName evidence="8">Protein translocase subunit SecDF P1 domain-containing protein</fullName>
    </recommendedName>
</protein>
<evidence type="ECO:0000256" key="3">
    <source>
        <dbReference type="ARBA" id="ARBA00022692"/>
    </source>
</evidence>
<name>A0AA96WY12_LEPBY</name>
<keyword evidence="3" id="KW-0812">Transmembrane</keyword>
<dbReference type="PANTHER" id="PTHR30081">
    <property type="entry name" value="PROTEIN-EXPORT MEMBRANE PROTEIN SEC"/>
    <property type="match status" value="1"/>
</dbReference>
<dbReference type="GO" id="GO:0015031">
    <property type="term" value="P:protein transport"/>
    <property type="evidence" value="ECO:0007669"/>
    <property type="project" value="UniProtKB-KW"/>
</dbReference>
<keyword evidence="5" id="KW-1133">Transmembrane helix</keyword>
<organism evidence="9">
    <name type="scientific">Leptolyngbya boryana CZ1</name>
    <dbReference type="NCBI Taxonomy" id="3060204"/>
    <lineage>
        <taxon>Bacteria</taxon>
        <taxon>Bacillati</taxon>
        <taxon>Cyanobacteriota</taxon>
        <taxon>Cyanophyceae</taxon>
        <taxon>Leptolyngbyales</taxon>
        <taxon>Leptolyngbyaceae</taxon>
        <taxon>Leptolyngbya group</taxon>
        <taxon>Leptolyngbya</taxon>
    </lineage>
</organism>
<dbReference type="PANTHER" id="PTHR30081:SF1">
    <property type="entry name" value="PROTEIN TRANSLOCASE SUBUNIT SECD"/>
    <property type="match status" value="1"/>
</dbReference>
<proteinExistence type="predicted"/>
<accession>A0AA96WY12</accession>
<evidence type="ECO:0000256" key="4">
    <source>
        <dbReference type="ARBA" id="ARBA00022927"/>
    </source>
</evidence>
<evidence type="ECO:0000313" key="9">
    <source>
        <dbReference type="EMBL" id="WNZ46204.1"/>
    </source>
</evidence>
<dbReference type="AlphaFoldDB" id="A0AA96WY12"/>
<dbReference type="Pfam" id="PF21760">
    <property type="entry name" value="SecD_1st"/>
    <property type="match status" value="1"/>
</dbReference>
<dbReference type="EMBL" id="CP130144">
    <property type="protein sequence ID" value="WNZ46204.1"/>
    <property type="molecule type" value="Genomic_DNA"/>
</dbReference>
<dbReference type="InterPro" id="IPR048631">
    <property type="entry name" value="SecD_1st"/>
</dbReference>
<dbReference type="RefSeq" id="WP_316427449.1">
    <property type="nucleotide sequence ID" value="NZ_CP130144.1"/>
</dbReference>
<evidence type="ECO:0000256" key="2">
    <source>
        <dbReference type="ARBA" id="ARBA00022475"/>
    </source>
</evidence>
<sequence length="156" mass="17444">MVLAIYIIVDERHFPTLLGLDLRGGSQITIQVKPTAEIKNITSEQLGDVQRVIEGRINGLGVSEPLVQTAGENQIHIQLPGVSDPEQAELMFSAERLNSIFGRRNLEQNSNSRSNIKFSENCSRNKKNCENRTMKKRSPKIKPLSSVAMTRSPLFI</sequence>
<evidence type="ECO:0000256" key="5">
    <source>
        <dbReference type="ARBA" id="ARBA00022989"/>
    </source>
</evidence>
<gene>
    <name evidence="9" type="ORF">Q2T42_30915</name>
</gene>
<keyword evidence="4" id="KW-0653">Protein transport</keyword>
<dbReference type="GO" id="GO:0005886">
    <property type="term" value="C:plasma membrane"/>
    <property type="evidence" value="ECO:0007669"/>
    <property type="project" value="TreeGrafter"/>
</dbReference>
<reference evidence="9" key="2">
    <citation type="submission" date="2023-07" db="EMBL/GenBank/DDBJ databases">
        <authorList>
            <person name="Bai X.-H."/>
            <person name="Wang H.-H."/>
            <person name="Wang J."/>
            <person name="Ma M.-Y."/>
            <person name="Hu H.-H."/>
            <person name="Song Z.-L."/>
            <person name="Ma H.-G."/>
            <person name="Fan Y."/>
            <person name="Du C.-Y."/>
            <person name="Xu J.-C."/>
        </authorList>
    </citation>
    <scope>NUCLEOTIDE SEQUENCE</scope>
    <source>
        <strain evidence="9">CZ1</strain>
    </source>
</reference>
<keyword evidence="7" id="KW-0472">Membrane</keyword>
<keyword evidence="6" id="KW-0811">Translocation</keyword>
<dbReference type="InterPro" id="IPR022813">
    <property type="entry name" value="SecD/SecF_arch_bac"/>
</dbReference>
<dbReference type="Gene3D" id="3.30.70.3220">
    <property type="match status" value="1"/>
</dbReference>
<dbReference type="InterPro" id="IPR022646">
    <property type="entry name" value="SecD/SecF_CS"/>
</dbReference>
<feature type="domain" description="Protein translocase subunit SecDF P1" evidence="8">
    <location>
        <begin position="50"/>
        <end position="90"/>
    </location>
</feature>
<evidence type="ECO:0000256" key="1">
    <source>
        <dbReference type="ARBA" id="ARBA00022448"/>
    </source>
</evidence>
<keyword evidence="1" id="KW-0813">Transport</keyword>